<gene>
    <name evidence="1" type="ORF">J0895_11635</name>
</gene>
<organism evidence="1 2">
    <name type="scientific">Phormidium pseudopriestleyi FRX01</name>
    <dbReference type="NCBI Taxonomy" id="1759528"/>
    <lineage>
        <taxon>Bacteria</taxon>
        <taxon>Bacillati</taxon>
        <taxon>Cyanobacteriota</taxon>
        <taxon>Cyanophyceae</taxon>
        <taxon>Oscillatoriophycideae</taxon>
        <taxon>Oscillatoriales</taxon>
        <taxon>Oscillatoriaceae</taxon>
        <taxon>Phormidium</taxon>
    </lineage>
</organism>
<comment type="caution">
    <text evidence="1">The sequence shown here is derived from an EMBL/GenBank/DDBJ whole genome shotgun (WGS) entry which is preliminary data.</text>
</comment>
<name>A0ABS3FSF4_9CYAN</name>
<proteinExistence type="predicted"/>
<protein>
    <submittedName>
        <fullName evidence="1">Uncharacterized protein</fullName>
    </submittedName>
</protein>
<sequence length="159" mass="17726">MTDNRIRAYIQLIQKLLDCPEGEEIEILRQNEELVDVQFIYILEQAAARAETEGEEDAASFLGDLAEQLKLAFGQTTEMMNPDRSDRTEAYIKIIEGILACKTGEEVALLLDKNSDLVDRGFVQVLAQIAQMLTENGKPDSAAFLINMATEISAVIEED</sequence>
<reference evidence="1 2" key="1">
    <citation type="submission" date="2021-03" db="EMBL/GenBank/DDBJ databases">
        <title>Metabolic Capacity of the Antarctic Cyanobacterium Phormidium pseudopriestleyi that Sustains Oxygenic Photosynthesis in the Presence of Hydrogen Sulfide.</title>
        <authorList>
            <person name="Lumian J.E."/>
            <person name="Jungblut A.D."/>
            <person name="Dillon M.L."/>
            <person name="Hawes I."/>
            <person name="Doran P.T."/>
            <person name="Mackey T.J."/>
            <person name="Dick G.J."/>
            <person name="Grettenberger C.L."/>
            <person name="Sumner D.Y."/>
        </authorList>
    </citation>
    <scope>NUCLEOTIDE SEQUENCE [LARGE SCALE GENOMIC DNA]</scope>
    <source>
        <strain evidence="1 2">FRX01</strain>
    </source>
</reference>
<accession>A0ABS3FSF4</accession>
<dbReference type="Proteomes" id="UP000664844">
    <property type="component" value="Unassembled WGS sequence"/>
</dbReference>
<dbReference type="RefSeq" id="WP_207088255.1">
    <property type="nucleotide sequence ID" value="NZ_JAFLQW010000310.1"/>
</dbReference>
<keyword evidence="2" id="KW-1185">Reference proteome</keyword>
<evidence type="ECO:0000313" key="2">
    <source>
        <dbReference type="Proteomes" id="UP000664844"/>
    </source>
</evidence>
<dbReference type="EMBL" id="JAFLQW010000310">
    <property type="protein sequence ID" value="MBO0349748.1"/>
    <property type="molecule type" value="Genomic_DNA"/>
</dbReference>
<evidence type="ECO:0000313" key="1">
    <source>
        <dbReference type="EMBL" id="MBO0349748.1"/>
    </source>
</evidence>